<name>A0ABT8R387_9BACT</name>
<accession>A0ABT8R387</accession>
<protein>
    <submittedName>
        <fullName evidence="2">Phosphodiester glycosidase family protein</fullName>
    </submittedName>
</protein>
<comment type="caution">
    <text evidence="2">The sequence shown here is derived from an EMBL/GenBank/DDBJ whole genome shotgun (WGS) entry which is preliminary data.</text>
</comment>
<keyword evidence="2" id="KW-0326">Glycosidase</keyword>
<reference evidence="2" key="1">
    <citation type="submission" date="2023-07" db="EMBL/GenBank/DDBJ databases">
        <title>The genome sequence of Rhodocytophaga aerolata KACC 12507.</title>
        <authorList>
            <person name="Zhang X."/>
        </authorList>
    </citation>
    <scope>NUCLEOTIDE SEQUENCE</scope>
    <source>
        <strain evidence="2">KACC 12507</strain>
    </source>
</reference>
<keyword evidence="3" id="KW-1185">Reference proteome</keyword>
<evidence type="ECO:0000313" key="3">
    <source>
        <dbReference type="Proteomes" id="UP001168528"/>
    </source>
</evidence>
<dbReference type="Pfam" id="PF09992">
    <property type="entry name" value="NAGPA"/>
    <property type="match status" value="1"/>
</dbReference>
<dbReference type="EMBL" id="JAUKPO010000004">
    <property type="protein sequence ID" value="MDO1446567.1"/>
    <property type="molecule type" value="Genomic_DNA"/>
</dbReference>
<evidence type="ECO:0000313" key="2">
    <source>
        <dbReference type="EMBL" id="MDO1446567.1"/>
    </source>
</evidence>
<sequence length="330" mass="37132">MNTFSANLASGCAAFGSTTGTFPEIVYLLNLFKLPVLQKLITACTISLGCISYQRLEVNLPAPTPAMHNTAVQHRLAEIPWQTIDVGLETAELASPQKSFIGDSKITVIRINPNRYGFKLIAASENGKQHKTAPEWCKEKKLLACVNAGQFNLDDQLSNMGYMKNFAHVNNPNFRKINNYNSILAFNRKDSSVAPIQIIDMKCQDWPLLQTKYQSFSQSISLIACNKQVVDNKQKGKWSMVLWAMDEQGNVLWIFTRSPYTIRQFSEILLSLPLNIKNVMYLEGGPETSLYVNTNGKKIEKMGSYETGFWESDANTQYWPLPNVIGIVKK</sequence>
<proteinExistence type="predicted"/>
<keyword evidence="2" id="KW-0378">Hydrolase</keyword>
<feature type="domain" description="Phosphodiester glycosidase" evidence="1">
    <location>
        <begin position="144"/>
        <end position="327"/>
    </location>
</feature>
<dbReference type="InterPro" id="IPR018711">
    <property type="entry name" value="NAGPA"/>
</dbReference>
<dbReference type="Proteomes" id="UP001168528">
    <property type="component" value="Unassembled WGS sequence"/>
</dbReference>
<dbReference type="GO" id="GO:0016798">
    <property type="term" value="F:hydrolase activity, acting on glycosyl bonds"/>
    <property type="evidence" value="ECO:0007669"/>
    <property type="project" value="UniProtKB-KW"/>
</dbReference>
<dbReference type="RefSeq" id="WP_302037369.1">
    <property type="nucleotide sequence ID" value="NZ_JAUKPO010000004.1"/>
</dbReference>
<gene>
    <name evidence="2" type="ORF">Q0590_09920</name>
</gene>
<organism evidence="2 3">
    <name type="scientific">Rhodocytophaga aerolata</name>
    <dbReference type="NCBI Taxonomy" id="455078"/>
    <lineage>
        <taxon>Bacteria</taxon>
        <taxon>Pseudomonadati</taxon>
        <taxon>Bacteroidota</taxon>
        <taxon>Cytophagia</taxon>
        <taxon>Cytophagales</taxon>
        <taxon>Rhodocytophagaceae</taxon>
        <taxon>Rhodocytophaga</taxon>
    </lineage>
</organism>
<evidence type="ECO:0000259" key="1">
    <source>
        <dbReference type="Pfam" id="PF09992"/>
    </source>
</evidence>